<dbReference type="OrthoDB" id="9794226at2"/>
<protein>
    <submittedName>
        <fullName evidence="6">Methyltryptophan oxidase</fullName>
    </submittedName>
</protein>
<dbReference type="SUPFAM" id="SSF54373">
    <property type="entry name" value="FAD-linked reductases, C-terminal domain"/>
    <property type="match status" value="1"/>
</dbReference>
<comment type="caution">
    <text evidence="6">The sequence shown here is derived from an EMBL/GenBank/DDBJ whole genome shotgun (WGS) entry which is preliminary data.</text>
</comment>
<dbReference type="SUPFAM" id="SSF51905">
    <property type="entry name" value="FAD/NAD(P)-binding domain"/>
    <property type="match status" value="1"/>
</dbReference>
<dbReference type="GO" id="GO:0008115">
    <property type="term" value="F:sarcosine oxidase activity"/>
    <property type="evidence" value="ECO:0007669"/>
    <property type="project" value="TreeGrafter"/>
</dbReference>
<keyword evidence="4" id="KW-0560">Oxidoreductase</keyword>
<evidence type="ECO:0000259" key="5">
    <source>
        <dbReference type="Pfam" id="PF01266"/>
    </source>
</evidence>
<accession>A0A0A5GAG8</accession>
<dbReference type="PANTHER" id="PTHR10961">
    <property type="entry name" value="PEROXISOMAL SARCOSINE OXIDASE"/>
    <property type="match status" value="1"/>
</dbReference>
<reference evidence="6 7" key="1">
    <citation type="submission" date="2013-08" db="EMBL/GenBank/DDBJ databases">
        <authorList>
            <person name="Huang J."/>
            <person name="Wang G."/>
        </authorList>
    </citation>
    <scope>NUCLEOTIDE SEQUENCE [LARGE SCALE GENOMIC DNA]</scope>
    <source>
        <strain evidence="6 7">BH030004</strain>
    </source>
</reference>
<keyword evidence="2" id="KW-0285">Flavoprotein</keyword>
<dbReference type="InterPro" id="IPR045170">
    <property type="entry name" value="MTOX"/>
</dbReference>
<organism evidence="6 7">
    <name type="scientific">Pontibacillus marinus BH030004 = DSM 16465</name>
    <dbReference type="NCBI Taxonomy" id="1385511"/>
    <lineage>
        <taxon>Bacteria</taxon>
        <taxon>Bacillati</taxon>
        <taxon>Bacillota</taxon>
        <taxon>Bacilli</taxon>
        <taxon>Bacillales</taxon>
        <taxon>Bacillaceae</taxon>
        <taxon>Pontibacillus</taxon>
    </lineage>
</organism>
<dbReference type="AlphaFoldDB" id="A0A0A5GAG8"/>
<dbReference type="NCBIfam" id="NF008425">
    <property type="entry name" value="PRK11259.1"/>
    <property type="match status" value="1"/>
</dbReference>
<keyword evidence="3" id="KW-0274">FAD</keyword>
<evidence type="ECO:0000256" key="3">
    <source>
        <dbReference type="ARBA" id="ARBA00022827"/>
    </source>
</evidence>
<gene>
    <name evidence="6" type="ORF">N783_01380</name>
</gene>
<dbReference type="Pfam" id="PF01266">
    <property type="entry name" value="DAO"/>
    <property type="match status" value="1"/>
</dbReference>
<dbReference type="GO" id="GO:0050660">
    <property type="term" value="F:flavin adenine dinucleotide binding"/>
    <property type="evidence" value="ECO:0007669"/>
    <property type="project" value="InterPro"/>
</dbReference>
<dbReference type="PANTHER" id="PTHR10961:SF7">
    <property type="entry name" value="FAD DEPENDENT OXIDOREDUCTASE DOMAIN-CONTAINING PROTEIN"/>
    <property type="match status" value="1"/>
</dbReference>
<dbReference type="InterPro" id="IPR036188">
    <property type="entry name" value="FAD/NAD-bd_sf"/>
</dbReference>
<evidence type="ECO:0000256" key="2">
    <source>
        <dbReference type="ARBA" id="ARBA00022630"/>
    </source>
</evidence>
<dbReference type="Gene3D" id="3.30.9.10">
    <property type="entry name" value="D-Amino Acid Oxidase, subunit A, domain 2"/>
    <property type="match status" value="1"/>
</dbReference>
<dbReference type="Proteomes" id="UP000030403">
    <property type="component" value="Unassembled WGS sequence"/>
</dbReference>
<dbReference type="InterPro" id="IPR006076">
    <property type="entry name" value="FAD-dep_OxRdtase"/>
</dbReference>
<comment type="cofactor">
    <cofactor evidence="1">
        <name>FAD</name>
        <dbReference type="ChEBI" id="CHEBI:57692"/>
    </cofactor>
</comment>
<proteinExistence type="predicted"/>
<dbReference type="eggNOG" id="COG0665">
    <property type="taxonomic scope" value="Bacteria"/>
</dbReference>
<dbReference type="GO" id="GO:0005829">
    <property type="term" value="C:cytosol"/>
    <property type="evidence" value="ECO:0007669"/>
    <property type="project" value="TreeGrafter"/>
</dbReference>
<evidence type="ECO:0000256" key="1">
    <source>
        <dbReference type="ARBA" id="ARBA00001974"/>
    </source>
</evidence>
<dbReference type="Gene3D" id="3.50.50.60">
    <property type="entry name" value="FAD/NAD(P)-binding domain"/>
    <property type="match status" value="1"/>
</dbReference>
<name>A0A0A5GAG8_9BACI</name>
<feature type="domain" description="FAD dependent oxidoreductase" evidence="5">
    <location>
        <begin position="6"/>
        <end position="355"/>
    </location>
</feature>
<evidence type="ECO:0000256" key="4">
    <source>
        <dbReference type="ARBA" id="ARBA00023002"/>
    </source>
</evidence>
<dbReference type="STRING" id="1385511.GCA_000425225_02556"/>
<dbReference type="RefSeq" id="WP_027446246.1">
    <property type="nucleotide sequence ID" value="NZ_AULJ01000032.1"/>
</dbReference>
<evidence type="ECO:0000313" key="7">
    <source>
        <dbReference type="Proteomes" id="UP000030403"/>
    </source>
</evidence>
<evidence type="ECO:0000313" key="6">
    <source>
        <dbReference type="EMBL" id="KGX90171.1"/>
    </source>
</evidence>
<keyword evidence="7" id="KW-1185">Reference proteome</keyword>
<dbReference type="EMBL" id="AVPF01000009">
    <property type="protein sequence ID" value="KGX90171.1"/>
    <property type="molecule type" value="Genomic_DNA"/>
</dbReference>
<sequence length="377" mass="41907">MKDVYDVVIVGGGSMGMSAAYQTAKQGLSTLIIDKDDPPHDQGSHHGSTRAIRHAYGEGSAYVPLVLRAQELWEQLQKESGRKVFQRTGVLGIGDKDSAFVKETITSAQTYKLEHEILSSEEISNRWSGLKVPEHFIGCFEQKSGVLFSEEAIRAYRELAEKHGARLVKNTEVNKIDEDGGQPIKVQTSCGDYFGRKVIVTTGANLTLSIDLPIQPIRKTFAWYEGDETLFGHENFPAFFVEQHESTHYGMPSLNGEGVKIGRHDGGQPIHGKEELLSFGSYKQDKEELHSLVDQFFPSINKDTIQGKVCTYARTPDEDFIIDQHPRNKNLIIAGGFSGHGFKFSSVIGEILSDLVVKGESEFDLSMFSLGRFTEEN</sequence>